<dbReference type="AlphaFoldDB" id="A0A1L8CNQ4"/>
<dbReference type="HAMAP" id="MF_00624">
    <property type="entry name" value="GlgC"/>
    <property type="match status" value="1"/>
</dbReference>
<feature type="binding site" evidence="9">
    <location>
        <position position="113"/>
    </location>
    <ligand>
        <name>alpha-D-glucose 1-phosphate</name>
        <dbReference type="ChEBI" id="CHEBI:58601"/>
    </ligand>
</feature>
<keyword evidence="3 9" id="KW-0808">Transferase</keyword>
<dbReference type="OrthoDB" id="9801810at2"/>
<keyword evidence="13" id="KW-1185">Reference proteome</keyword>
<dbReference type="Proteomes" id="UP000231632">
    <property type="component" value="Unassembled WGS sequence"/>
</dbReference>
<comment type="similarity">
    <text evidence="1 9">Belongs to the bacterial/plant glucose-1-phosphate adenylyltransferase family.</text>
</comment>
<organism evidence="12 13">
    <name type="scientific">Mariprofundus micogutta</name>
    <dbReference type="NCBI Taxonomy" id="1921010"/>
    <lineage>
        <taxon>Bacteria</taxon>
        <taxon>Pseudomonadati</taxon>
        <taxon>Pseudomonadota</taxon>
        <taxon>Candidatius Mariprofundia</taxon>
        <taxon>Mariprofundales</taxon>
        <taxon>Mariprofundaceae</taxon>
        <taxon>Mariprofundus</taxon>
    </lineage>
</organism>
<gene>
    <name evidence="9" type="primary">glgC</name>
    <name evidence="12" type="ORF">MMIC_P1514</name>
</gene>
<dbReference type="Gene3D" id="3.90.550.10">
    <property type="entry name" value="Spore Coat Polysaccharide Biosynthesis Protein SpsA, Chain A"/>
    <property type="match status" value="1"/>
</dbReference>
<dbReference type="Pfam" id="PF24894">
    <property type="entry name" value="Hexapep_GlmU"/>
    <property type="match status" value="1"/>
</dbReference>
<dbReference type="InterPro" id="IPR011004">
    <property type="entry name" value="Trimer_LpxA-like_sf"/>
</dbReference>
<evidence type="ECO:0000256" key="1">
    <source>
        <dbReference type="ARBA" id="ARBA00010443"/>
    </source>
</evidence>
<evidence type="ECO:0000256" key="4">
    <source>
        <dbReference type="ARBA" id="ARBA00022695"/>
    </source>
</evidence>
<comment type="function">
    <text evidence="9">Involved in the biosynthesis of ADP-glucose, a building block required for the elongation reactions to produce glycogen. Catalyzes the reaction between ATP and alpha-D-glucose 1-phosphate (G1P) to produce pyrophosphate and ADP-Glc.</text>
</comment>
<dbReference type="InterPro" id="IPR023049">
    <property type="entry name" value="GlgC_bac"/>
</dbReference>
<feature type="domain" description="Glucose-1-phosphate adenylyltransferase/Bifunctional protein GlmU-like C-terminal hexapeptide" evidence="11">
    <location>
        <begin position="309"/>
        <end position="412"/>
    </location>
</feature>
<dbReference type="InterPro" id="IPR056818">
    <property type="entry name" value="GlmU/GlgC-like_hexapep"/>
</dbReference>
<dbReference type="STRING" id="1921010.MMIC_P1514"/>
<feature type="domain" description="Nucleotidyl transferase" evidence="10">
    <location>
        <begin position="22"/>
        <end position="285"/>
    </location>
</feature>
<feature type="binding site" evidence="9">
    <location>
        <begin position="193"/>
        <end position="194"/>
    </location>
    <ligand>
        <name>alpha-D-glucose 1-phosphate</name>
        <dbReference type="ChEBI" id="CHEBI:58601"/>
    </ligand>
</feature>
<keyword evidence="4 9" id="KW-0548">Nucleotidyltransferase</keyword>
<dbReference type="PROSITE" id="PS00808">
    <property type="entry name" value="ADP_GLC_PYROPHOSPH_1"/>
    <property type="match status" value="1"/>
</dbReference>
<dbReference type="RefSeq" id="WP_072659865.1">
    <property type="nucleotide sequence ID" value="NZ_BDFD01000012.1"/>
</dbReference>
<dbReference type="InterPro" id="IPR005835">
    <property type="entry name" value="NTP_transferase_dom"/>
</dbReference>
<name>A0A1L8CNQ4_9PROT</name>
<dbReference type="GO" id="GO:0008878">
    <property type="term" value="F:glucose-1-phosphate adenylyltransferase activity"/>
    <property type="evidence" value="ECO:0007669"/>
    <property type="project" value="UniProtKB-UniRule"/>
</dbReference>
<dbReference type="NCBIfam" id="TIGR02091">
    <property type="entry name" value="glgC"/>
    <property type="match status" value="1"/>
</dbReference>
<feature type="binding site" evidence="9">
    <location>
        <position position="178"/>
    </location>
    <ligand>
        <name>alpha-D-glucose 1-phosphate</name>
        <dbReference type="ChEBI" id="CHEBI:58601"/>
    </ligand>
</feature>
<dbReference type="PANTHER" id="PTHR43523:SF2">
    <property type="entry name" value="GLUCOSE-1-PHOSPHATE ADENYLYLTRANSFERASE"/>
    <property type="match status" value="1"/>
</dbReference>
<dbReference type="InterPro" id="IPR029044">
    <property type="entry name" value="Nucleotide-diphossugar_trans"/>
</dbReference>
<evidence type="ECO:0000313" key="13">
    <source>
        <dbReference type="Proteomes" id="UP000231632"/>
    </source>
</evidence>
<reference evidence="12 13" key="1">
    <citation type="journal article" date="2017" name="Arch. Microbiol.">
        <title>Mariprofundus micogutta sp. nov., a novel iron-oxidizing zetaproteobacterium isolated from a deep-sea hydrothermal field at the Bayonnaise knoll of the Izu-Ogasawara arc, and a description of Mariprofundales ord. nov. and Zetaproteobacteria classis nov.</title>
        <authorList>
            <person name="Makita H."/>
            <person name="Tanaka E."/>
            <person name="Mitsunobu S."/>
            <person name="Miyazaki M."/>
            <person name="Nunoura T."/>
            <person name="Uematsu K."/>
            <person name="Takaki Y."/>
            <person name="Nishi S."/>
            <person name="Shimamura S."/>
            <person name="Takai K."/>
        </authorList>
    </citation>
    <scope>NUCLEOTIDE SEQUENCE [LARGE SCALE GENOMIC DNA]</scope>
    <source>
        <strain evidence="12 13">ET2</strain>
    </source>
</reference>
<dbReference type="EMBL" id="BDFD01000012">
    <property type="protein sequence ID" value="GAV20545.1"/>
    <property type="molecule type" value="Genomic_DNA"/>
</dbReference>
<dbReference type="PROSITE" id="PS00810">
    <property type="entry name" value="ADP_GLC_PYROPHOSPH_3"/>
    <property type="match status" value="1"/>
</dbReference>
<evidence type="ECO:0000259" key="11">
    <source>
        <dbReference type="Pfam" id="PF24894"/>
    </source>
</evidence>
<evidence type="ECO:0000256" key="8">
    <source>
        <dbReference type="ARBA" id="ARBA00023277"/>
    </source>
</evidence>
<keyword evidence="5 9" id="KW-0547">Nucleotide-binding</keyword>
<dbReference type="InterPro" id="IPR005836">
    <property type="entry name" value="ADP_Glu_pyroP_CS"/>
</dbReference>
<feature type="site" description="Could play a key role in the communication between the regulatory and the substrate sites" evidence="9">
    <location>
        <position position="74"/>
    </location>
</feature>
<dbReference type="CDD" id="cd04651">
    <property type="entry name" value="LbH_G1P_AT_C"/>
    <property type="match status" value="1"/>
</dbReference>
<evidence type="ECO:0000259" key="10">
    <source>
        <dbReference type="Pfam" id="PF00483"/>
    </source>
</evidence>
<comment type="pathway">
    <text evidence="9">Glycan biosynthesis; glycogen biosynthesis.</text>
</comment>
<feature type="binding site" evidence="9">
    <location>
        <position position="211"/>
    </location>
    <ligand>
        <name>alpha-D-glucose 1-phosphate</name>
        <dbReference type="ChEBI" id="CHEBI:58601"/>
    </ligand>
</feature>
<evidence type="ECO:0000256" key="3">
    <source>
        <dbReference type="ARBA" id="ARBA00022679"/>
    </source>
</evidence>
<proteinExistence type="inferred from homology"/>
<dbReference type="Gene3D" id="2.160.10.10">
    <property type="entry name" value="Hexapeptide repeat proteins"/>
    <property type="match status" value="1"/>
</dbReference>
<evidence type="ECO:0000256" key="7">
    <source>
        <dbReference type="ARBA" id="ARBA00023056"/>
    </source>
</evidence>
<comment type="subunit">
    <text evidence="9">Homotetramer.</text>
</comment>
<dbReference type="NCBIfam" id="NF002023">
    <property type="entry name" value="PRK00844.1"/>
    <property type="match status" value="1"/>
</dbReference>
<dbReference type="NCBIfam" id="NF001947">
    <property type="entry name" value="PRK00725.1"/>
    <property type="match status" value="1"/>
</dbReference>
<evidence type="ECO:0000256" key="2">
    <source>
        <dbReference type="ARBA" id="ARBA00022600"/>
    </source>
</evidence>
<dbReference type="SUPFAM" id="SSF53448">
    <property type="entry name" value="Nucleotide-diphospho-sugar transferases"/>
    <property type="match status" value="1"/>
</dbReference>
<feature type="site" description="Could play a key role in the communication between the regulatory and the substrate sites" evidence="9">
    <location>
        <position position="112"/>
    </location>
</feature>
<dbReference type="Pfam" id="PF00483">
    <property type="entry name" value="NTP_transferase"/>
    <property type="match status" value="1"/>
</dbReference>
<dbReference type="UniPathway" id="UPA00164"/>
<keyword evidence="6 9" id="KW-0067">ATP-binding</keyword>
<dbReference type="PANTHER" id="PTHR43523">
    <property type="entry name" value="GLUCOSE-1-PHOSPHATE ADENYLYLTRANSFERASE-RELATED"/>
    <property type="match status" value="1"/>
</dbReference>
<dbReference type="CDD" id="cd02508">
    <property type="entry name" value="ADP_Glucose_PP"/>
    <property type="match status" value="1"/>
</dbReference>
<comment type="caution">
    <text evidence="12">The sequence shown here is derived from an EMBL/GenBank/DDBJ whole genome shotgun (WGS) entry which is preliminary data.</text>
</comment>
<accession>A0A1L8CNQ4</accession>
<evidence type="ECO:0000256" key="9">
    <source>
        <dbReference type="HAMAP-Rule" id="MF_00624"/>
    </source>
</evidence>
<evidence type="ECO:0000313" key="12">
    <source>
        <dbReference type="EMBL" id="GAV20545.1"/>
    </source>
</evidence>
<sequence>MSPTQVERSERNISKLTSNTVALVLAGGKGSRLKDLTQWRTKPAVPFGGKFRIIDFPMSNCINSGIRRISVLTQYKSHSLQRHLQRGWSFLSGQFGEFMEVLSAQQRTGEGWYEGTADAIYQNLDIIRHYDPEYVLILAGDHIYKMDYGKMIAAHAARGADITVGCIPVPLAEATEFGVMDVDHEHRITEFAEKPENPKPMADKPDKALASMGIYVFSADFLRERLLDDAKLSSSSHDFGKDIIPTAIENANVFAYRFMNANTGAPQYWRDVGTLDAYWEANMDLVTVQPDLDMYDKDWPIWTQQEQLPPAKFYFDDDSRRGYAVDSLVSGGCLITGSAVRRSVLFSNVRVHSYSEVEDSVILPDVEIRRNCKIRKCIIDKGTVIPEGMVIGYDLEKDKECFEVSANGVVLVTPDMLGQGLHQL</sequence>
<keyword evidence="2 9" id="KW-0321">Glycogen metabolism</keyword>
<dbReference type="PROSITE" id="PS00809">
    <property type="entry name" value="ADP_GLC_PYROPHOSPH_2"/>
    <property type="match status" value="1"/>
</dbReference>
<keyword evidence="8 9" id="KW-0119">Carbohydrate metabolism</keyword>
<keyword evidence="7 9" id="KW-0320">Glycogen biosynthesis</keyword>
<protein>
    <recommendedName>
        <fullName evidence="9">Glucose-1-phosphate adenylyltransferase</fullName>
        <ecNumber evidence="9">2.7.7.27</ecNumber>
    </recommendedName>
    <alternativeName>
        <fullName evidence="9">ADP-glucose pyrophosphorylase</fullName>
        <shortName evidence="9">ADPGlc PPase</shortName>
    </alternativeName>
    <alternativeName>
        <fullName evidence="9">ADP-glucose synthase</fullName>
    </alternativeName>
</protein>
<dbReference type="InterPro" id="IPR011831">
    <property type="entry name" value="ADP-Glc_PPase"/>
</dbReference>
<dbReference type="SUPFAM" id="SSF51161">
    <property type="entry name" value="Trimeric LpxA-like enzymes"/>
    <property type="match status" value="1"/>
</dbReference>
<dbReference type="GO" id="GO:0005978">
    <property type="term" value="P:glycogen biosynthetic process"/>
    <property type="evidence" value="ECO:0007669"/>
    <property type="project" value="UniProtKB-UniRule"/>
</dbReference>
<comment type="catalytic activity">
    <reaction evidence="9">
        <text>alpha-D-glucose 1-phosphate + ATP + H(+) = ADP-alpha-D-glucose + diphosphate</text>
        <dbReference type="Rhea" id="RHEA:12120"/>
        <dbReference type="ChEBI" id="CHEBI:15378"/>
        <dbReference type="ChEBI" id="CHEBI:30616"/>
        <dbReference type="ChEBI" id="CHEBI:33019"/>
        <dbReference type="ChEBI" id="CHEBI:57498"/>
        <dbReference type="ChEBI" id="CHEBI:58601"/>
        <dbReference type="EC" id="2.7.7.27"/>
    </reaction>
</comment>
<dbReference type="EC" id="2.7.7.27" evidence="9"/>
<evidence type="ECO:0000256" key="6">
    <source>
        <dbReference type="ARBA" id="ARBA00022840"/>
    </source>
</evidence>
<evidence type="ECO:0000256" key="5">
    <source>
        <dbReference type="ARBA" id="ARBA00022741"/>
    </source>
</evidence>
<dbReference type="GO" id="GO:0005524">
    <property type="term" value="F:ATP binding"/>
    <property type="evidence" value="ECO:0007669"/>
    <property type="project" value="UniProtKB-KW"/>
</dbReference>